<dbReference type="RefSeq" id="WP_162668435.1">
    <property type="nucleotide sequence ID" value="NZ_LR593886.1"/>
</dbReference>
<dbReference type="EMBL" id="LR593886">
    <property type="protein sequence ID" value="VTR93761.1"/>
    <property type="molecule type" value="Genomic_DNA"/>
</dbReference>
<dbReference type="Pfam" id="PF01895">
    <property type="entry name" value="PhoU"/>
    <property type="match status" value="2"/>
</dbReference>
<evidence type="ECO:0000259" key="2">
    <source>
        <dbReference type="Pfam" id="PF01895"/>
    </source>
</evidence>
<dbReference type="Proteomes" id="UP000464178">
    <property type="component" value="Chromosome"/>
</dbReference>
<protein>
    <recommendedName>
        <fullName evidence="2">PhoU domain-containing protein</fullName>
    </recommendedName>
</protein>
<name>A0A6P2CXN8_9BACT</name>
<reference evidence="3 4" key="1">
    <citation type="submission" date="2019-05" db="EMBL/GenBank/DDBJ databases">
        <authorList>
            <consortium name="Science for Life Laboratories"/>
        </authorList>
    </citation>
    <scope>NUCLEOTIDE SEQUENCE [LARGE SCALE GENOMIC DNA]</scope>
    <source>
        <strain evidence="3">Soil9</strain>
    </source>
</reference>
<evidence type="ECO:0000313" key="3">
    <source>
        <dbReference type="EMBL" id="VTR93761.1"/>
    </source>
</evidence>
<dbReference type="AlphaFoldDB" id="A0A6P2CXN8"/>
<accession>A0A6P2CXN8</accession>
<dbReference type="PANTHER" id="PTHR42930">
    <property type="entry name" value="PHOSPHATE-SPECIFIC TRANSPORT SYSTEM ACCESSORY PROTEIN PHOU"/>
    <property type="match status" value="1"/>
</dbReference>
<dbReference type="InterPro" id="IPR026022">
    <property type="entry name" value="PhoU_dom"/>
</dbReference>
<dbReference type="Gene3D" id="1.20.58.220">
    <property type="entry name" value="Phosphate transport system protein phou homolog 2, domain 2"/>
    <property type="match status" value="1"/>
</dbReference>
<organism evidence="3 4">
    <name type="scientific">Gemmata massiliana</name>
    <dbReference type="NCBI Taxonomy" id="1210884"/>
    <lineage>
        <taxon>Bacteria</taxon>
        <taxon>Pseudomonadati</taxon>
        <taxon>Planctomycetota</taxon>
        <taxon>Planctomycetia</taxon>
        <taxon>Gemmatales</taxon>
        <taxon>Gemmataceae</taxon>
        <taxon>Gemmata</taxon>
    </lineage>
</organism>
<comment type="similarity">
    <text evidence="1">Belongs to the PhoU family.</text>
</comment>
<dbReference type="PANTHER" id="PTHR42930:SF3">
    <property type="entry name" value="PHOSPHATE-SPECIFIC TRANSPORT SYSTEM ACCESSORY PROTEIN PHOU"/>
    <property type="match status" value="1"/>
</dbReference>
<proteinExistence type="inferred from homology"/>
<keyword evidence="4" id="KW-1185">Reference proteome</keyword>
<feature type="domain" description="PhoU" evidence="2">
    <location>
        <begin position="117"/>
        <end position="200"/>
    </location>
</feature>
<evidence type="ECO:0000313" key="4">
    <source>
        <dbReference type="Proteomes" id="UP000464178"/>
    </source>
</evidence>
<dbReference type="GO" id="GO:0030643">
    <property type="term" value="P:intracellular phosphate ion homeostasis"/>
    <property type="evidence" value="ECO:0007669"/>
    <property type="project" value="InterPro"/>
</dbReference>
<dbReference type="InterPro" id="IPR038078">
    <property type="entry name" value="PhoU-like_sf"/>
</dbReference>
<feature type="domain" description="PhoU" evidence="2">
    <location>
        <begin position="55"/>
        <end position="102"/>
    </location>
</feature>
<dbReference type="GO" id="GO:0045936">
    <property type="term" value="P:negative regulation of phosphate metabolic process"/>
    <property type="evidence" value="ECO:0007669"/>
    <property type="project" value="InterPro"/>
</dbReference>
<evidence type="ECO:0000256" key="1">
    <source>
        <dbReference type="ARBA" id="ARBA00008107"/>
    </source>
</evidence>
<gene>
    <name evidence="3" type="ORF">SOIL9_39530</name>
</gene>
<dbReference type="KEGG" id="gms:SOIL9_39530"/>
<dbReference type="InterPro" id="IPR028366">
    <property type="entry name" value="PhoU"/>
</dbReference>
<sequence>MPVKKMLDELHELQRDLFAFGTGVADAVAESTGWLHDLHSFVPEPVWGAALTMRHERVVERCQRITLLYQPVARDFQNLTAVLRVASELEQIGHLAAEITEQTSPLASLPEATEKLPQLADSVSNMVHTVVDAYSTHNTIPARQMAQIRTDVADATESVIEWLTGVMKVDSAAVEPGLSLFAVVRNLQAMANHTTRLAEALSVVENRGSGSATRIATGTEALASRW</sequence>
<dbReference type="SUPFAM" id="SSF109755">
    <property type="entry name" value="PhoU-like"/>
    <property type="match status" value="1"/>
</dbReference>